<gene>
    <name evidence="1" type="ORF">Vadar_017296</name>
</gene>
<organism evidence="1 2">
    <name type="scientific">Vaccinium darrowii</name>
    <dbReference type="NCBI Taxonomy" id="229202"/>
    <lineage>
        <taxon>Eukaryota</taxon>
        <taxon>Viridiplantae</taxon>
        <taxon>Streptophyta</taxon>
        <taxon>Embryophyta</taxon>
        <taxon>Tracheophyta</taxon>
        <taxon>Spermatophyta</taxon>
        <taxon>Magnoliopsida</taxon>
        <taxon>eudicotyledons</taxon>
        <taxon>Gunneridae</taxon>
        <taxon>Pentapetalae</taxon>
        <taxon>asterids</taxon>
        <taxon>Ericales</taxon>
        <taxon>Ericaceae</taxon>
        <taxon>Vaccinioideae</taxon>
        <taxon>Vaccinieae</taxon>
        <taxon>Vaccinium</taxon>
    </lineage>
</organism>
<dbReference type="Proteomes" id="UP000828048">
    <property type="component" value="Chromosome 1"/>
</dbReference>
<sequence length="392" mass="44455">METKNKSNKLESIRKRLQFNEAWYVEPQGLSGGLASWWTSENQVMGTLKNMGTSFNGPWLYIGHFNEIASIWEKQGGRGVHSNRKEMIRERIDKALANTDWRLKFPFAHVFHEAIYGSDHAPVVLNCCVPLKKVKKVFKFESMWTTSPSCKDVISNSWSSHVQGSDMFIWCKKLKFCRKALKAWSKDAFGNNMTRLAKLKNQLYDLQLANPFPDNMKAQKLGGEIKEKETWNHLGALSSCVTPEMNDKLLSPIILVPTSIEGLFPDLVEALFSKYEPSLTRSSLDTKQQLEGDGKQSLEPPNLSRLAESARISLTPDEVEEFGPKIQKVVDWFGQLQSIDLQSIQPAVRADTEGGNLRGDLPETFENREAMISAVPNYEEPFIKVPKVLNKE</sequence>
<reference evidence="1 2" key="1">
    <citation type="journal article" date="2021" name="Hortic Res">
        <title>High-quality reference genome and annotation aids understanding of berry development for evergreen blueberry (Vaccinium darrowii).</title>
        <authorList>
            <person name="Yu J."/>
            <person name="Hulse-Kemp A.M."/>
            <person name="Babiker E."/>
            <person name="Staton M."/>
        </authorList>
    </citation>
    <scope>NUCLEOTIDE SEQUENCE [LARGE SCALE GENOMIC DNA]</scope>
    <source>
        <strain evidence="2">cv. NJ 8807/NJ 8810</strain>
        <tissue evidence="1">Young leaf</tissue>
    </source>
</reference>
<protein>
    <submittedName>
        <fullName evidence="1">Uncharacterized protein</fullName>
    </submittedName>
</protein>
<comment type="caution">
    <text evidence="1">The sequence shown here is derived from an EMBL/GenBank/DDBJ whole genome shotgun (WGS) entry which is preliminary data.</text>
</comment>
<name>A0ACB7XSB1_9ERIC</name>
<accession>A0ACB7XSB1</accession>
<keyword evidence="2" id="KW-1185">Reference proteome</keyword>
<evidence type="ECO:0000313" key="1">
    <source>
        <dbReference type="EMBL" id="KAH7843498.1"/>
    </source>
</evidence>
<evidence type="ECO:0000313" key="2">
    <source>
        <dbReference type="Proteomes" id="UP000828048"/>
    </source>
</evidence>
<dbReference type="EMBL" id="CM037151">
    <property type="protein sequence ID" value="KAH7843498.1"/>
    <property type="molecule type" value="Genomic_DNA"/>
</dbReference>
<proteinExistence type="predicted"/>